<evidence type="ECO:0000313" key="7">
    <source>
        <dbReference type="EMBL" id="TDL81935.1"/>
    </source>
</evidence>
<feature type="domain" description="Peptidase S54 rhomboid" evidence="6">
    <location>
        <begin position="74"/>
        <end position="214"/>
    </location>
</feature>
<dbReference type="Pfam" id="PF01694">
    <property type="entry name" value="Rhomboid"/>
    <property type="match status" value="1"/>
</dbReference>
<feature type="transmembrane region" description="Helical" evidence="5">
    <location>
        <begin position="79"/>
        <end position="101"/>
    </location>
</feature>
<comment type="caution">
    <text evidence="7">The sequence shown here is derived from an EMBL/GenBank/DDBJ whole genome shotgun (WGS) entry which is preliminary data.</text>
</comment>
<evidence type="ECO:0000256" key="1">
    <source>
        <dbReference type="ARBA" id="ARBA00004141"/>
    </source>
</evidence>
<feature type="transmembrane region" description="Helical" evidence="5">
    <location>
        <begin position="12"/>
        <end position="31"/>
    </location>
</feature>
<dbReference type="InterPro" id="IPR022764">
    <property type="entry name" value="Peptidase_S54_rhomboid_dom"/>
</dbReference>
<dbReference type="AlphaFoldDB" id="A0A4R6AFG5"/>
<comment type="subcellular location">
    <subcellularLocation>
        <location evidence="1">Membrane</location>
        <topology evidence="1">Multi-pass membrane protein</topology>
    </subcellularLocation>
</comment>
<evidence type="ECO:0000256" key="3">
    <source>
        <dbReference type="ARBA" id="ARBA00022989"/>
    </source>
</evidence>
<protein>
    <submittedName>
        <fullName evidence="7">Rhomboid family intramembrane serine protease</fullName>
    </submittedName>
</protein>
<evidence type="ECO:0000256" key="4">
    <source>
        <dbReference type="ARBA" id="ARBA00023136"/>
    </source>
</evidence>
<keyword evidence="2 5" id="KW-0812">Transmembrane</keyword>
<evidence type="ECO:0000256" key="5">
    <source>
        <dbReference type="SAM" id="Phobius"/>
    </source>
</evidence>
<dbReference type="GO" id="GO:0004252">
    <property type="term" value="F:serine-type endopeptidase activity"/>
    <property type="evidence" value="ECO:0007669"/>
    <property type="project" value="InterPro"/>
</dbReference>
<feature type="transmembrane region" description="Helical" evidence="5">
    <location>
        <begin position="146"/>
        <end position="165"/>
    </location>
</feature>
<name>A0A4R6AFG5_9RHOB</name>
<feature type="transmembrane region" description="Helical" evidence="5">
    <location>
        <begin position="200"/>
        <end position="218"/>
    </location>
</feature>
<keyword evidence="4 5" id="KW-0472">Membrane</keyword>
<dbReference type="GO" id="GO:0006508">
    <property type="term" value="P:proteolysis"/>
    <property type="evidence" value="ECO:0007669"/>
    <property type="project" value="UniProtKB-KW"/>
</dbReference>
<dbReference type="OrthoDB" id="7836448at2"/>
<evidence type="ECO:0000256" key="2">
    <source>
        <dbReference type="ARBA" id="ARBA00022692"/>
    </source>
</evidence>
<dbReference type="EMBL" id="SNAA01000003">
    <property type="protein sequence ID" value="TDL81935.1"/>
    <property type="molecule type" value="Genomic_DNA"/>
</dbReference>
<feature type="transmembrane region" description="Helical" evidence="5">
    <location>
        <begin position="172"/>
        <end position="194"/>
    </location>
</feature>
<sequence length="228" mass="24013">MSLNPNVNPFNALPPVVIALAALIAVPEILFQLGNAGIVGGASGVGMRLSALNAFAFAPQVFDRMIALNVWPPREVLRLLSYAFVHLGAGHALFVLVFLLALGKMVAETFSQWATVAVFAGSAILGAATYGLLLDTPTALVGGYPAVYGLIGAYTFILWTGLGAIGESRLQAFRLIAVLMGIQLAFGLLFGTGLDWVADLAGFCAGFLLSFVVSPGGWSRVMEKLRQR</sequence>
<accession>A0A4R6AFG5</accession>
<feature type="transmembrane region" description="Helical" evidence="5">
    <location>
        <begin position="38"/>
        <end position="59"/>
    </location>
</feature>
<keyword evidence="7" id="KW-0645">Protease</keyword>
<gene>
    <name evidence="7" type="ORF">E2L08_04585</name>
</gene>
<keyword evidence="7" id="KW-0378">Hydrolase</keyword>
<dbReference type="Proteomes" id="UP000295701">
    <property type="component" value="Unassembled WGS sequence"/>
</dbReference>
<reference evidence="7 8" key="1">
    <citation type="submission" date="2019-03" db="EMBL/GenBank/DDBJ databases">
        <title>Primorskyibacter sp. SS33 isolated from sediments.</title>
        <authorList>
            <person name="Xunke S."/>
        </authorList>
    </citation>
    <scope>NUCLEOTIDE SEQUENCE [LARGE SCALE GENOMIC DNA]</scope>
    <source>
        <strain evidence="7 8">SS33</strain>
    </source>
</reference>
<dbReference type="GO" id="GO:0016020">
    <property type="term" value="C:membrane"/>
    <property type="evidence" value="ECO:0007669"/>
    <property type="project" value="UniProtKB-SubCell"/>
</dbReference>
<proteinExistence type="predicted"/>
<feature type="transmembrane region" description="Helical" evidence="5">
    <location>
        <begin position="113"/>
        <end position="134"/>
    </location>
</feature>
<dbReference type="InterPro" id="IPR035952">
    <property type="entry name" value="Rhomboid-like_sf"/>
</dbReference>
<dbReference type="SUPFAM" id="SSF144091">
    <property type="entry name" value="Rhomboid-like"/>
    <property type="match status" value="1"/>
</dbReference>
<keyword evidence="3 5" id="KW-1133">Transmembrane helix</keyword>
<dbReference type="RefSeq" id="WP_133395884.1">
    <property type="nucleotide sequence ID" value="NZ_SNAA01000003.1"/>
</dbReference>
<evidence type="ECO:0000259" key="6">
    <source>
        <dbReference type="Pfam" id="PF01694"/>
    </source>
</evidence>
<dbReference type="Gene3D" id="1.20.1540.10">
    <property type="entry name" value="Rhomboid-like"/>
    <property type="match status" value="1"/>
</dbReference>
<keyword evidence="8" id="KW-1185">Reference proteome</keyword>
<evidence type="ECO:0000313" key="8">
    <source>
        <dbReference type="Proteomes" id="UP000295701"/>
    </source>
</evidence>
<organism evidence="7 8">
    <name type="scientific">Palleronia sediminis</name>
    <dbReference type="NCBI Taxonomy" id="2547833"/>
    <lineage>
        <taxon>Bacteria</taxon>
        <taxon>Pseudomonadati</taxon>
        <taxon>Pseudomonadota</taxon>
        <taxon>Alphaproteobacteria</taxon>
        <taxon>Rhodobacterales</taxon>
        <taxon>Roseobacteraceae</taxon>
        <taxon>Palleronia</taxon>
    </lineage>
</organism>